<evidence type="ECO:0000313" key="14">
    <source>
        <dbReference type="EMBL" id="MBG6137630.1"/>
    </source>
</evidence>
<evidence type="ECO:0000256" key="8">
    <source>
        <dbReference type="ARBA" id="ARBA00022840"/>
    </source>
</evidence>
<dbReference type="InterPro" id="IPR045864">
    <property type="entry name" value="aa-tRNA-synth_II/BPL/LPL"/>
</dbReference>
<protein>
    <recommendedName>
        <fullName evidence="2 12">Threonine--tRNA ligase</fullName>
        <ecNumber evidence="2 12">6.1.1.3</ecNumber>
    </recommendedName>
</protein>
<comment type="similarity">
    <text evidence="1">Belongs to the class-II aminoacyl-tRNA synthetase family.</text>
</comment>
<evidence type="ECO:0000259" key="13">
    <source>
        <dbReference type="PROSITE" id="PS50862"/>
    </source>
</evidence>
<keyword evidence="7" id="KW-0862">Zinc</keyword>
<dbReference type="PROSITE" id="PS50862">
    <property type="entry name" value="AA_TRNA_LIGASE_II"/>
    <property type="match status" value="1"/>
</dbReference>
<dbReference type="InterPro" id="IPR006195">
    <property type="entry name" value="aa-tRNA-synth_II"/>
</dbReference>
<evidence type="ECO:0000256" key="6">
    <source>
        <dbReference type="ARBA" id="ARBA00022741"/>
    </source>
</evidence>
<evidence type="ECO:0000256" key="11">
    <source>
        <dbReference type="ARBA" id="ARBA00049515"/>
    </source>
</evidence>
<evidence type="ECO:0000313" key="15">
    <source>
        <dbReference type="Proteomes" id="UP000622552"/>
    </source>
</evidence>
<dbReference type="Pfam" id="PF03129">
    <property type="entry name" value="HGTP_anticodon"/>
    <property type="match status" value="1"/>
</dbReference>
<dbReference type="EC" id="6.1.1.3" evidence="2 12"/>
<dbReference type="InterPro" id="IPR033728">
    <property type="entry name" value="ThrRS_core"/>
</dbReference>
<evidence type="ECO:0000256" key="2">
    <source>
        <dbReference type="ARBA" id="ARBA00013163"/>
    </source>
</evidence>
<evidence type="ECO:0000256" key="5">
    <source>
        <dbReference type="ARBA" id="ARBA00022723"/>
    </source>
</evidence>
<dbReference type="Pfam" id="PF00587">
    <property type="entry name" value="tRNA-synt_2b"/>
    <property type="match status" value="1"/>
</dbReference>
<dbReference type="InterPro" id="IPR002320">
    <property type="entry name" value="Thr-tRNA-ligase_IIa"/>
</dbReference>
<proteinExistence type="inferred from homology"/>
<dbReference type="InterPro" id="IPR002314">
    <property type="entry name" value="aa-tRNA-synt_IIb"/>
</dbReference>
<dbReference type="GO" id="GO:0004829">
    <property type="term" value="F:threonine-tRNA ligase activity"/>
    <property type="evidence" value="ECO:0007669"/>
    <property type="project" value="UniProtKB-UniRule"/>
</dbReference>
<dbReference type="InterPro" id="IPR004154">
    <property type="entry name" value="Anticodon-bd"/>
</dbReference>
<dbReference type="GO" id="GO:0046872">
    <property type="term" value="F:metal ion binding"/>
    <property type="evidence" value="ECO:0007669"/>
    <property type="project" value="UniProtKB-KW"/>
</dbReference>
<keyword evidence="5" id="KW-0479">Metal-binding</keyword>
<dbReference type="RefSeq" id="WP_197004477.1">
    <property type="nucleotide sequence ID" value="NZ_BONS01000024.1"/>
</dbReference>
<evidence type="ECO:0000256" key="10">
    <source>
        <dbReference type="ARBA" id="ARBA00023146"/>
    </source>
</evidence>
<keyword evidence="9" id="KW-0648">Protein biosynthesis</keyword>
<dbReference type="PANTHER" id="PTHR11451:SF56">
    <property type="entry name" value="THREONINE--TRNA LIGASE 1"/>
    <property type="match status" value="1"/>
</dbReference>
<dbReference type="GO" id="GO:0006435">
    <property type="term" value="P:threonyl-tRNA aminoacylation"/>
    <property type="evidence" value="ECO:0007669"/>
    <property type="project" value="UniProtKB-UniRule"/>
</dbReference>
<keyword evidence="8" id="KW-0067">ATP-binding</keyword>
<feature type="domain" description="Aminoacyl-transfer RNA synthetases class-II family profile" evidence="13">
    <location>
        <begin position="27"/>
        <end position="292"/>
    </location>
</feature>
<keyword evidence="10" id="KW-0030">Aminoacyl-tRNA synthetase</keyword>
<keyword evidence="4 14" id="KW-0436">Ligase</keyword>
<dbReference type="EMBL" id="JADOUF010000001">
    <property type="protein sequence ID" value="MBG6137630.1"/>
    <property type="molecule type" value="Genomic_DNA"/>
</dbReference>
<dbReference type="InterPro" id="IPR036621">
    <property type="entry name" value="Anticodon-bd_dom_sf"/>
</dbReference>
<dbReference type="AlphaFoldDB" id="A0A8J7GJ83"/>
<keyword evidence="3" id="KW-0963">Cytoplasm</keyword>
<dbReference type="GO" id="GO:0005524">
    <property type="term" value="F:ATP binding"/>
    <property type="evidence" value="ECO:0007669"/>
    <property type="project" value="UniProtKB-KW"/>
</dbReference>
<dbReference type="SUPFAM" id="SSF55681">
    <property type="entry name" value="Class II aaRS and biotin synthetases"/>
    <property type="match status" value="1"/>
</dbReference>
<name>A0A8J7GJ83_9ACTN</name>
<gene>
    <name evidence="14" type="ORF">IW245_003824</name>
</gene>
<evidence type="ECO:0000256" key="12">
    <source>
        <dbReference type="NCBIfam" id="TIGR00418"/>
    </source>
</evidence>
<evidence type="ECO:0000256" key="1">
    <source>
        <dbReference type="ARBA" id="ARBA00008226"/>
    </source>
</evidence>
<evidence type="ECO:0000256" key="3">
    <source>
        <dbReference type="ARBA" id="ARBA00022490"/>
    </source>
</evidence>
<keyword evidence="15" id="KW-1185">Reference proteome</keyword>
<dbReference type="Proteomes" id="UP000622552">
    <property type="component" value="Unassembled WGS sequence"/>
</dbReference>
<comment type="catalytic activity">
    <reaction evidence="11">
        <text>tRNA(Thr) + L-threonine + ATP = L-threonyl-tRNA(Thr) + AMP + diphosphate + H(+)</text>
        <dbReference type="Rhea" id="RHEA:24624"/>
        <dbReference type="Rhea" id="RHEA-COMP:9670"/>
        <dbReference type="Rhea" id="RHEA-COMP:9704"/>
        <dbReference type="ChEBI" id="CHEBI:15378"/>
        <dbReference type="ChEBI" id="CHEBI:30616"/>
        <dbReference type="ChEBI" id="CHEBI:33019"/>
        <dbReference type="ChEBI" id="CHEBI:57926"/>
        <dbReference type="ChEBI" id="CHEBI:78442"/>
        <dbReference type="ChEBI" id="CHEBI:78534"/>
        <dbReference type="ChEBI" id="CHEBI:456215"/>
        <dbReference type="EC" id="6.1.1.3"/>
    </reaction>
</comment>
<reference evidence="14" key="1">
    <citation type="submission" date="2020-11" db="EMBL/GenBank/DDBJ databases">
        <title>Sequencing the genomes of 1000 actinobacteria strains.</title>
        <authorList>
            <person name="Klenk H.-P."/>
        </authorList>
    </citation>
    <scope>NUCLEOTIDE SEQUENCE</scope>
    <source>
        <strain evidence="14">DSM 45356</strain>
    </source>
</reference>
<evidence type="ECO:0000256" key="9">
    <source>
        <dbReference type="ARBA" id="ARBA00022917"/>
    </source>
</evidence>
<dbReference type="Gene3D" id="3.30.930.10">
    <property type="entry name" value="Bira Bifunctional Protein, Domain 2"/>
    <property type="match status" value="1"/>
</dbReference>
<dbReference type="SUPFAM" id="SSF52954">
    <property type="entry name" value="Class II aaRS ABD-related"/>
    <property type="match status" value="1"/>
</dbReference>
<dbReference type="GO" id="GO:0005737">
    <property type="term" value="C:cytoplasm"/>
    <property type="evidence" value="ECO:0007669"/>
    <property type="project" value="UniProtKB-UniRule"/>
</dbReference>
<sequence length="387" mass="41917">MSAKLARELGLIHNHPLIGAGLPVWLPAGAAVRSAIEDYVRGLERRAGYQQVYSPPIGKRELYELSGHWQHFAEDMFPLMDDEVLRPSLCPHHALVFAARGRSYRELPVRIGEIGQMFRAERSGVVGGLNRVRCITLNDAHLFCAPEQLDAEVGSVLDLIGECYDKLGISGYRYRLSLRGPGAKYVDGDGMWARAEGILRAALVERGCEFEELPGEAAFYGPKIDIQVPDAAGREWTLSTIQLDFHKPERFGLEYTDSDGSRRRPVMIHRSLVGSMERLLGLLLDQHDGALPAWCAPVQVAVLPIGDAPVDAFVAAARAAGLRIEVHADGALGARVARARDGRVPYVAVIGAREAAAGTVALRSRGASEPSVLPVCAAVSLIGDHAV</sequence>
<keyword evidence="6" id="KW-0547">Nucleotide-binding</keyword>
<evidence type="ECO:0000256" key="7">
    <source>
        <dbReference type="ARBA" id="ARBA00022833"/>
    </source>
</evidence>
<dbReference type="NCBIfam" id="TIGR00418">
    <property type="entry name" value="thrS"/>
    <property type="match status" value="1"/>
</dbReference>
<comment type="caution">
    <text evidence="14">The sequence shown here is derived from an EMBL/GenBank/DDBJ whole genome shotgun (WGS) entry which is preliminary data.</text>
</comment>
<dbReference type="PANTHER" id="PTHR11451">
    <property type="entry name" value="THREONINE-TRNA LIGASE"/>
    <property type="match status" value="1"/>
</dbReference>
<dbReference type="Gene3D" id="3.40.50.800">
    <property type="entry name" value="Anticodon-binding domain"/>
    <property type="match status" value="1"/>
</dbReference>
<accession>A0A8J7GJ83</accession>
<dbReference type="PRINTS" id="PR01047">
    <property type="entry name" value="TRNASYNTHTHR"/>
</dbReference>
<organism evidence="14 15">
    <name type="scientific">Longispora fulva</name>
    <dbReference type="NCBI Taxonomy" id="619741"/>
    <lineage>
        <taxon>Bacteria</taxon>
        <taxon>Bacillati</taxon>
        <taxon>Actinomycetota</taxon>
        <taxon>Actinomycetes</taxon>
        <taxon>Micromonosporales</taxon>
        <taxon>Micromonosporaceae</taxon>
        <taxon>Longispora</taxon>
    </lineage>
</organism>
<dbReference type="FunFam" id="3.30.930.10:FF:000002">
    <property type="entry name" value="Threonine--tRNA ligase"/>
    <property type="match status" value="1"/>
</dbReference>
<evidence type="ECO:0000256" key="4">
    <source>
        <dbReference type="ARBA" id="ARBA00022598"/>
    </source>
</evidence>
<dbReference type="CDD" id="cd00771">
    <property type="entry name" value="ThrRS_core"/>
    <property type="match status" value="1"/>
</dbReference>